<protein>
    <submittedName>
        <fullName evidence="1">Uncharacterized protein</fullName>
    </submittedName>
</protein>
<evidence type="ECO:0000313" key="2">
    <source>
        <dbReference type="Proteomes" id="UP001225576"/>
    </source>
</evidence>
<accession>A0AAW6ZBA1</accession>
<organism evidence="1 2">
    <name type="scientific">Trueperella bernardiae</name>
    <dbReference type="NCBI Taxonomy" id="59561"/>
    <lineage>
        <taxon>Bacteria</taxon>
        <taxon>Bacillati</taxon>
        <taxon>Actinomycetota</taxon>
        <taxon>Actinomycetes</taxon>
        <taxon>Actinomycetales</taxon>
        <taxon>Actinomycetaceae</taxon>
        <taxon>Trueperella</taxon>
    </lineage>
</organism>
<sequence>MGKLDYRDAGLDVDLVMRELLPVTSYIEMWLRDGALTHATLTLPSRTARGWRTSARAR</sequence>
<dbReference type="Proteomes" id="UP001225576">
    <property type="component" value="Unassembled WGS sequence"/>
</dbReference>
<reference evidence="1" key="1">
    <citation type="submission" date="2023-05" db="EMBL/GenBank/DDBJ databases">
        <title>Genomic Catalog of Human Bladder Bacteria.</title>
        <authorList>
            <person name="Du J."/>
        </authorList>
    </citation>
    <scope>NUCLEOTIDE SEQUENCE</scope>
    <source>
        <strain evidence="1">UMB1304A</strain>
    </source>
</reference>
<dbReference type="AlphaFoldDB" id="A0AAW6ZBA1"/>
<dbReference type="RefSeq" id="WP_168160569.1">
    <property type="nucleotide sequence ID" value="NZ_CALTZF010000012.1"/>
</dbReference>
<comment type="caution">
    <text evidence="1">The sequence shown here is derived from an EMBL/GenBank/DDBJ whole genome shotgun (WGS) entry which is preliminary data.</text>
</comment>
<gene>
    <name evidence="1" type="ORF">QP858_00650</name>
</gene>
<dbReference type="EMBL" id="JASPDQ010000001">
    <property type="protein sequence ID" value="MDK8600977.1"/>
    <property type="molecule type" value="Genomic_DNA"/>
</dbReference>
<evidence type="ECO:0000313" key="1">
    <source>
        <dbReference type="EMBL" id="MDK8600977.1"/>
    </source>
</evidence>
<proteinExistence type="predicted"/>
<name>A0AAW6ZBA1_9ACTO</name>